<dbReference type="GO" id="GO:0008250">
    <property type="term" value="C:oligosaccharyltransferase complex"/>
    <property type="evidence" value="ECO:0007669"/>
    <property type="project" value="InterPro"/>
</dbReference>
<reference evidence="9 10" key="1">
    <citation type="submission" date="2019-03" db="EMBL/GenBank/DDBJ databases">
        <title>Rhodosporidium diobovatum UCD-FST 08-225 genome sequencing, assembly, and annotation.</title>
        <authorList>
            <person name="Fakankun I.U."/>
            <person name="Fristensky B."/>
            <person name="Levin D.B."/>
        </authorList>
    </citation>
    <scope>NUCLEOTIDE SEQUENCE [LARGE SCALE GENOMIC DNA]</scope>
    <source>
        <strain evidence="9 10">UCD-FST 08-225</strain>
    </source>
</reference>
<keyword evidence="10" id="KW-1185">Reference proteome</keyword>
<organism evidence="9 10">
    <name type="scientific">Rhodotorula diobovata</name>
    <dbReference type="NCBI Taxonomy" id="5288"/>
    <lineage>
        <taxon>Eukaryota</taxon>
        <taxon>Fungi</taxon>
        <taxon>Dikarya</taxon>
        <taxon>Basidiomycota</taxon>
        <taxon>Pucciniomycotina</taxon>
        <taxon>Microbotryomycetes</taxon>
        <taxon>Sporidiobolales</taxon>
        <taxon>Sporidiobolaceae</taxon>
        <taxon>Rhodotorula</taxon>
    </lineage>
</organism>
<keyword evidence="3" id="KW-0732">Signal</keyword>
<comment type="subcellular location">
    <subcellularLocation>
        <location evidence="1">Endoplasmic reticulum membrane</location>
        <topology evidence="1">Multi-pass membrane protein</topology>
    </subcellularLocation>
</comment>
<dbReference type="EMBL" id="SOZI01000055">
    <property type="protein sequence ID" value="TNY20911.1"/>
    <property type="molecule type" value="Genomic_DNA"/>
</dbReference>
<dbReference type="InterPro" id="IPR056790">
    <property type="entry name" value="Ribophorin_II_C"/>
</dbReference>
<evidence type="ECO:0000256" key="1">
    <source>
        <dbReference type="ARBA" id="ARBA00004477"/>
    </source>
</evidence>
<accession>A0A5C5FYY2</accession>
<dbReference type="Proteomes" id="UP000311382">
    <property type="component" value="Unassembled WGS sequence"/>
</dbReference>
<dbReference type="InterPro" id="IPR008814">
    <property type="entry name" value="Swp1"/>
</dbReference>
<proteinExistence type="predicted"/>
<comment type="caution">
    <text evidence="9">The sequence shown here is derived from an EMBL/GenBank/DDBJ whole genome shotgun (WGS) entry which is preliminary data.</text>
</comment>
<evidence type="ECO:0000256" key="5">
    <source>
        <dbReference type="ARBA" id="ARBA00022989"/>
    </source>
</evidence>
<dbReference type="PANTHER" id="PTHR12640:SF0">
    <property type="entry name" value="DOLICHYL-DIPHOSPHOOLIGOSACCHARIDE--PROTEIN GLYCOSYLTRANSFERASE SUBUNIT 2"/>
    <property type="match status" value="1"/>
</dbReference>
<gene>
    <name evidence="9" type="ORF">DMC30DRAFT_437766</name>
</gene>
<dbReference type="PANTHER" id="PTHR12640">
    <property type="entry name" value="RIBOPHORIN II"/>
    <property type="match status" value="1"/>
</dbReference>
<dbReference type="Pfam" id="PF25147">
    <property type="entry name" value="Ribophorin_II_C"/>
    <property type="match status" value="1"/>
</dbReference>
<evidence type="ECO:0000256" key="7">
    <source>
        <dbReference type="SAM" id="Phobius"/>
    </source>
</evidence>
<dbReference type="GO" id="GO:0006487">
    <property type="term" value="P:protein N-linked glycosylation"/>
    <property type="evidence" value="ECO:0007669"/>
    <property type="project" value="TreeGrafter"/>
</dbReference>
<keyword evidence="2 7" id="KW-0812">Transmembrane</keyword>
<dbReference type="OrthoDB" id="432292at2759"/>
<feature type="domain" description="Ribophorin II C-terminal" evidence="8">
    <location>
        <begin position="153"/>
        <end position="252"/>
    </location>
</feature>
<protein>
    <recommendedName>
        <fullName evidence="8">Ribophorin II C-terminal domain-containing protein</fullName>
    </recommendedName>
</protein>
<evidence type="ECO:0000259" key="8">
    <source>
        <dbReference type="Pfam" id="PF25147"/>
    </source>
</evidence>
<sequence>MAALFTSDAPNPLAPRDLTETDHLKLSFAVRRDNQPFAPQQAAIVAQPANEKDRAPGRDWQAQVKVRPASGKARWELDLSHAPAQLLSLGSFSPLSLTLVLGHPHESPLVLPLGSFSLPAALALPFPFPPDEALPPHWEAERYGPLPTLEWTFRAPEARVGKVVALVGLAVVLAPWALLVATLTPLLPSLRLTRPRTLSLALLLTSLTAFELLFALYWVRLRLLPTLPAFAALAALCVWSARGALGEVRGRRSEAERREAAGKEE</sequence>
<dbReference type="UniPathway" id="UPA00378"/>
<evidence type="ECO:0000313" key="9">
    <source>
        <dbReference type="EMBL" id="TNY20911.1"/>
    </source>
</evidence>
<evidence type="ECO:0000256" key="4">
    <source>
        <dbReference type="ARBA" id="ARBA00022824"/>
    </source>
</evidence>
<keyword evidence="4" id="KW-0256">Endoplasmic reticulum</keyword>
<evidence type="ECO:0000256" key="6">
    <source>
        <dbReference type="ARBA" id="ARBA00023136"/>
    </source>
</evidence>
<name>A0A5C5FYY2_9BASI</name>
<evidence type="ECO:0000256" key="3">
    <source>
        <dbReference type="ARBA" id="ARBA00022729"/>
    </source>
</evidence>
<feature type="transmembrane region" description="Helical" evidence="7">
    <location>
        <begin position="198"/>
        <end position="219"/>
    </location>
</feature>
<dbReference type="STRING" id="5288.A0A5C5FYY2"/>
<evidence type="ECO:0000256" key="2">
    <source>
        <dbReference type="ARBA" id="ARBA00022692"/>
    </source>
</evidence>
<feature type="transmembrane region" description="Helical" evidence="7">
    <location>
        <begin position="225"/>
        <end position="245"/>
    </location>
</feature>
<feature type="transmembrane region" description="Helical" evidence="7">
    <location>
        <begin position="163"/>
        <end position="186"/>
    </location>
</feature>
<evidence type="ECO:0000313" key="10">
    <source>
        <dbReference type="Proteomes" id="UP000311382"/>
    </source>
</evidence>
<dbReference type="AlphaFoldDB" id="A0A5C5FYY2"/>
<keyword evidence="6 7" id="KW-0472">Membrane</keyword>
<keyword evidence="5 7" id="KW-1133">Transmembrane helix</keyword>